<keyword evidence="3 5" id="KW-0663">Pyridoxal phosphate</keyword>
<dbReference type="Gene3D" id="3.90.1150.10">
    <property type="entry name" value="Aspartate Aminotransferase, domain 1"/>
    <property type="match status" value="1"/>
</dbReference>
<dbReference type="eggNOG" id="KOG0628">
    <property type="taxonomic scope" value="Eukaryota"/>
</dbReference>
<dbReference type="AlphaFoldDB" id="R8BW41"/>
<dbReference type="RefSeq" id="XP_007911738.1">
    <property type="nucleotide sequence ID" value="XM_007913547.1"/>
</dbReference>
<accession>R8BW41</accession>
<dbReference type="PROSITE" id="PS00392">
    <property type="entry name" value="DDC_GAD_HDC_YDC"/>
    <property type="match status" value="1"/>
</dbReference>
<protein>
    <submittedName>
        <fullName evidence="7">Putative pyridoxal-dependent decarboxylase protein</fullName>
    </submittedName>
</protein>
<comment type="cofactor">
    <cofactor evidence="1 5 6">
        <name>pyridoxal 5'-phosphate</name>
        <dbReference type="ChEBI" id="CHEBI:597326"/>
    </cofactor>
</comment>
<dbReference type="GO" id="GO:0016831">
    <property type="term" value="F:carboxy-lyase activity"/>
    <property type="evidence" value="ECO:0007669"/>
    <property type="project" value="InterPro"/>
</dbReference>
<evidence type="ECO:0000256" key="6">
    <source>
        <dbReference type="RuleBase" id="RU000382"/>
    </source>
</evidence>
<feature type="modified residue" description="N6-(pyridoxal phosphate)lysine" evidence="5">
    <location>
        <position position="322"/>
    </location>
</feature>
<evidence type="ECO:0000256" key="1">
    <source>
        <dbReference type="ARBA" id="ARBA00001933"/>
    </source>
</evidence>
<organism evidence="7 8">
    <name type="scientific">Phaeoacremonium minimum (strain UCR-PA7)</name>
    <name type="common">Esca disease fungus</name>
    <name type="synonym">Togninia minima</name>
    <dbReference type="NCBI Taxonomy" id="1286976"/>
    <lineage>
        <taxon>Eukaryota</taxon>
        <taxon>Fungi</taxon>
        <taxon>Dikarya</taxon>
        <taxon>Ascomycota</taxon>
        <taxon>Pezizomycotina</taxon>
        <taxon>Sordariomycetes</taxon>
        <taxon>Sordariomycetidae</taxon>
        <taxon>Togniniales</taxon>
        <taxon>Togniniaceae</taxon>
        <taxon>Phaeoacremonium</taxon>
    </lineage>
</organism>
<sequence length="475" mass="51256">MSDFQGEAYKRLRQIVSSRNDDTLPPQDAIQAATSSLPQPTDASYLVGRGPEATLDHLLGTIVPGLNGQNLSGRYYGFVTGSTLPIAEAADNIVSALDQNPAAHLPSQTVCTTVEDAALKMLIDLLELGPPEDWPGRIFTTGATGSNVLGLACGREAVVAKRLRRSGSSDANAVGELGILGACQAAGIKEIRILTSMGHSSLSKAASIVGIGRASTKQLPYSDKEPWRLDIDAVEKLLAEDGVASIISVSAGEVNTGRFATAGLEDLKRLRVLADKYDSWIHVDGAFGLYARALPQTEEFSRLRELVSGLELADSITADGHKLLNVPYDAGIFFCRDDNIPTSVFQNAGAAYLSTGPSRILSPLNIGLENSRRFRALPVYATLLSEGRNGLAEMFARMVLMARGVAEFIRDSEYYDWLPEPTANLNEVQIIVFFRAKNDALNDVLVQKINDTRKMYVSGTQWQGKKACRLATCSF</sequence>
<keyword evidence="4 6" id="KW-0456">Lyase</keyword>
<dbReference type="GO" id="GO:0019752">
    <property type="term" value="P:carboxylic acid metabolic process"/>
    <property type="evidence" value="ECO:0007669"/>
    <property type="project" value="InterPro"/>
</dbReference>
<evidence type="ECO:0000313" key="8">
    <source>
        <dbReference type="Proteomes" id="UP000014074"/>
    </source>
</evidence>
<gene>
    <name evidence="7" type="ORF">UCRPA7_958</name>
</gene>
<dbReference type="InterPro" id="IPR015422">
    <property type="entry name" value="PyrdxlP-dep_Trfase_small"/>
</dbReference>
<evidence type="ECO:0000256" key="4">
    <source>
        <dbReference type="ARBA" id="ARBA00023239"/>
    </source>
</evidence>
<dbReference type="HOGENOM" id="CLU_011856_6_2_1"/>
<dbReference type="GO" id="GO:0030170">
    <property type="term" value="F:pyridoxal phosphate binding"/>
    <property type="evidence" value="ECO:0007669"/>
    <property type="project" value="InterPro"/>
</dbReference>
<dbReference type="InterPro" id="IPR015421">
    <property type="entry name" value="PyrdxlP-dep_Trfase_major"/>
</dbReference>
<name>R8BW41_PHAM7</name>
<dbReference type="InterPro" id="IPR021115">
    <property type="entry name" value="Pyridoxal-P_BS"/>
</dbReference>
<dbReference type="InterPro" id="IPR010977">
    <property type="entry name" value="Aromatic_deC"/>
</dbReference>
<dbReference type="SUPFAM" id="SSF53383">
    <property type="entry name" value="PLP-dependent transferases"/>
    <property type="match status" value="1"/>
</dbReference>
<dbReference type="PANTHER" id="PTHR11999">
    <property type="entry name" value="GROUP II PYRIDOXAL-5-PHOSPHATE DECARBOXYLASE"/>
    <property type="match status" value="1"/>
</dbReference>
<proteinExistence type="inferred from homology"/>
<dbReference type="Gene3D" id="3.40.640.10">
    <property type="entry name" value="Type I PLP-dependent aspartate aminotransferase-like (Major domain)"/>
    <property type="match status" value="1"/>
</dbReference>
<evidence type="ECO:0000256" key="5">
    <source>
        <dbReference type="PIRSR" id="PIRSR602129-50"/>
    </source>
</evidence>
<comment type="similarity">
    <text evidence="2 6">Belongs to the group II decarboxylase family.</text>
</comment>
<evidence type="ECO:0000256" key="3">
    <source>
        <dbReference type="ARBA" id="ARBA00022898"/>
    </source>
</evidence>
<reference evidence="8" key="1">
    <citation type="journal article" date="2013" name="Genome Announc.">
        <title>Draft genome sequence of the ascomycete Phaeoacremonium aleophilum strain UCR-PA7, a causal agent of the esca disease complex in grapevines.</title>
        <authorList>
            <person name="Blanco-Ulate B."/>
            <person name="Rolshausen P."/>
            <person name="Cantu D."/>
        </authorList>
    </citation>
    <scope>NUCLEOTIDE SEQUENCE [LARGE SCALE GENOMIC DNA]</scope>
    <source>
        <strain evidence="8">UCR-PA7</strain>
    </source>
</reference>
<dbReference type="GO" id="GO:0005737">
    <property type="term" value="C:cytoplasm"/>
    <property type="evidence" value="ECO:0007669"/>
    <property type="project" value="TreeGrafter"/>
</dbReference>
<dbReference type="KEGG" id="tmn:UCRPA7_958"/>
<evidence type="ECO:0000256" key="2">
    <source>
        <dbReference type="ARBA" id="ARBA00009533"/>
    </source>
</evidence>
<dbReference type="Pfam" id="PF00282">
    <property type="entry name" value="Pyridoxal_deC"/>
    <property type="match status" value="1"/>
</dbReference>
<evidence type="ECO:0000313" key="7">
    <source>
        <dbReference type="EMBL" id="EOO03540.1"/>
    </source>
</evidence>
<dbReference type="GeneID" id="19329894"/>
<keyword evidence="8" id="KW-1185">Reference proteome</keyword>
<dbReference type="PANTHER" id="PTHR11999:SF165">
    <property type="entry name" value="DECARBOXYLASE, PUTATIVE (AFU_ORTHOLOGUE AFUA_2G04980)-RELATED"/>
    <property type="match status" value="1"/>
</dbReference>
<dbReference type="OrthoDB" id="2161780at2759"/>
<dbReference type="InterPro" id="IPR015424">
    <property type="entry name" value="PyrdxlP-dep_Trfase"/>
</dbReference>
<dbReference type="EMBL" id="KB932820">
    <property type="protein sequence ID" value="EOO03540.1"/>
    <property type="molecule type" value="Genomic_DNA"/>
</dbReference>
<dbReference type="Proteomes" id="UP000014074">
    <property type="component" value="Unassembled WGS sequence"/>
</dbReference>
<dbReference type="InterPro" id="IPR002129">
    <property type="entry name" value="PyrdxlP-dep_de-COase"/>
</dbReference>